<keyword evidence="1" id="KW-1133">Transmembrane helix</keyword>
<evidence type="ECO:0000256" key="1">
    <source>
        <dbReference type="SAM" id="Phobius"/>
    </source>
</evidence>
<feature type="transmembrane region" description="Helical" evidence="1">
    <location>
        <begin position="76"/>
        <end position="97"/>
    </location>
</feature>
<feature type="transmembrane region" description="Helical" evidence="1">
    <location>
        <begin position="6"/>
        <end position="29"/>
    </location>
</feature>
<keyword evidence="3" id="KW-1185">Reference proteome</keyword>
<organism evidence="2 3">
    <name type="scientific">Pseudogracilibacillus auburnensis</name>
    <dbReference type="NCBI Taxonomy" id="1494959"/>
    <lineage>
        <taxon>Bacteria</taxon>
        <taxon>Bacillati</taxon>
        <taxon>Bacillota</taxon>
        <taxon>Bacilli</taxon>
        <taxon>Bacillales</taxon>
        <taxon>Bacillaceae</taxon>
        <taxon>Pseudogracilibacillus</taxon>
    </lineage>
</organism>
<evidence type="ECO:0000313" key="3">
    <source>
        <dbReference type="Proteomes" id="UP000247978"/>
    </source>
</evidence>
<keyword evidence="1" id="KW-0472">Membrane</keyword>
<sequence>MSFYDILVLIHVFSAIVGLGPGFSMIYIVTKAKNMTELKHAYMIRNRIHVFVMVGGTSLIVTGVWMGLLQPYLFQQIWFISSLLLFLIALGAGPIVLSPKSKPIKKLLEEYEGEEIPAQYYKLASQLFFYERITNTIFFIIIGLMIVKPF</sequence>
<dbReference type="OrthoDB" id="1493393at2"/>
<dbReference type="Pfam" id="PF10027">
    <property type="entry name" value="DUF2269"/>
    <property type="match status" value="1"/>
</dbReference>
<dbReference type="RefSeq" id="WP_110395740.1">
    <property type="nucleotide sequence ID" value="NZ_JADIJL010000004.1"/>
</dbReference>
<feature type="transmembrane region" description="Helical" evidence="1">
    <location>
        <begin position="129"/>
        <end position="147"/>
    </location>
</feature>
<comment type="caution">
    <text evidence="2">The sequence shown here is derived from an EMBL/GenBank/DDBJ whole genome shotgun (WGS) entry which is preliminary data.</text>
</comment>
<keyword evidence="1" id="KW-0812">Transmembrane</keyword>
<dbReference type="InterPro" id="IPR018729">
    <property type="entry name" value="DUF2269_transmembrane"/>
</dbReference>
<protein>
    <submittedName>
        <fullName evidence="2">Putative integral membrane protein DUF2269</fullName>
    </submittedName>
</protein>
<evidence type="ECO:0000313" key="2">
    <source>
        <dbReference type="EMBL" id="PXW86328.1"/>
    </source>
</evidence>
<gene>
    <name evidence="2" type="ORF">DFR56_108144</name>
</gene>
<accession>A0A2V3VZU5</accession>
<proteinExistence type="predicted"/>
<name>A0A2V3VZU5_9BACI</name>
<dbReference type="Proteomes" id="UP000247978">
    <property type="component" value="Unassembled WGS sequence"/>
</dbReference>
<feature type="transmembrane region" description="Helical" evidence="1">
    <location>
        <begin position="50"/>
        <end position="70"/>
    </location>
</feature>
<dbReference type="EMBL" id="QJJQ01000008">
    <property type="protein sequence ID" value="PXW86328.1"/>
    <property type="molecule type" value="Genomic_DNA"/>
</dbReference>
<reference evidence="2 3" key="1">
    <citation type="submission" date="2018-05" db="EMBL/GenBank/DDBJ databases">
        <title>Genomic Encyclopedia of Type Strains, Phase IV (KMG-IV): sequencing the most valuable type-strain genomes for metagenomic binning, comparative biology and taxonomic classification.</title>
        <authorList>
            <person name="Goeker M."/>
        </authorList>
    </citation>
    <scope>NUCLEOTIDE SEQUENCE [LARGE SCALE GENOMIC DNA]</scope>
    <source>
        <strain evidence="2 3">DSM 28556</strain>
    </source>
</reference>
<dbReference type="AlphaFoldDB" id="A0A2V3VZU5"/>